<accession>A0A0C3PWA6</accession>
<evidence type="ECO:0000256" key="1">
    <source>
        <dbReference type="ARBA" id="ARBA00004173"/>
    </source>
</evidence>
<dbReference type="EMBL" id="KN840440">
    <property type="protein sequence ID" value="KIP12258.1"/>
    <property type="molecule type" value="Genomic_DNA"/>
</dbReference>
<dbReference type="Pfam" id="PF08213">
    <property type="entry name" value="COX24_C"/>
    <property type="match status" value="1"/>
</dbReference>
<evidence type="ECO:0000256" key="2">
    <source>
        <dbReference type="ARBA" id="ARBA00023128"/>
    </source>
</evidence>
<evidence type="ECO:0000259" key="6">
    <source>
        <dbReference type="SMART" id="SM01155"/>
    </source>
</evidence>
<feature type="compositionally biased region" description="Basic residues" evidence="5">
    <location>
        <begin position="215"/>
        <end position="234"/>
    </location>
</feature>
<sequence>MSTFSTFLRPLPAVRRAYSIFTKPGGGRYFNSAKPLQATNKSKVETTSNGEPASNGAVAEEPASTQALSSSPGDLPPSVVTPSLGVNFSPFPFHPAVNSHDLKLHQFFSLHRPLLNIGQPGSSIFDPSSQSFIFPPEARVETAHSGTIDDPPEASPESDADAARQLARALVVNRVGATMHWEDVLQKLGLDETARRAEEVSLAEAEFDVYMDSTKRKRRRKMKKHKLKKRRRLTRMQEANRKK</sequence>
<comment type="similarity">
    <text evidence="3">Belongs to the mitochondrion-specific ribosomal protein mS38 family.</text>
</comment>
<dbReference type="PANTHER" id="PTHR32035:SF3">
    <property type="entry name" value="SMALL RIBOSOMAL SUBUNIT PROTEIN MS38"/>
    <property type="match status" value="1"/>
</dbReference>
<proteinExistence type="inferred from homology"/>
<dbReference type="PANTHER" id="PTHR32035">
    <property type="entry name" value="AURORA KINASE A-INTERACTING PROTEIN"/>
    <property type="match status" value="1"/>
</dbReference>
<keyword evidence="2" id="KW-0496">Mitochondrion</keyword>
<protein>
    <recommendedName>
        <fullName evidence="4">Small ribosomal subunit protein mS38</fullName>
    </recommendedName>
</protein>
<feature type="compositionally biased region" description="Polar residues" evidence="5">
    <location>
        <begin position="63"/>
        <end position="72"/>
    </location>
</feature>
<feature type="region of interest" description="Disordered" evidence="5">
    <location>
        <begin position="40"/>
        <end position="76"/>
    </location>
</feature>
<dbReference type="STRING" id="745531.A0A0C3PWA6"/>
<feature type="domain" description="Ribosomal protein mS38 C-terminal" evidence="6">
    <location>
        <begin position="210"/>
        <end position="243"/>
    </location>
</feature>
<gene>
    <name evidence="7" type="ORF">PHLGIDRAFT_98171</name>
</gene>
<dbReference type="Proteomes" id="UP000053257">
    <property type="component" value="Unassembled WGS sequence"/>
</dbReference>
<organism evidence="7 8">
    <name type="scientific">Phlebiopsis gigantea (strain 11061_1 CR5-6)</name>
    <name type="common">White-rot fungus</name>
    <name type="synonym">Peniophora gigantea</name>
    <dbReference type="NCBI Taxonomy" id="745531"/>
    <lineage>
        <taxon>Eukaryota</taxon>
        <taxon>Fungi</taxon>
        <taxon>Dikarya</taxon>
        <taxon>Basidiomycota</taxon>
        <taxon>Agaricomycotina</taxon>
        <taxon>Agaricomycetes</taxon>
        <taxon>Polyporales</taxon>
        <taxon>Phanerochaetaceae</taxon>
        <taxon>Phlebiopsis</taxon>
    </lineage>
</organism>
<feature type="compositionally biased region" description="Acidic residues" evidence="5">
    <location>
        <begin position="150"/>
        <end position="160"/>
    </location>
</feature>
<evidence type="ECO:0000256" key="3">
    <source>
        <dbReference type="ARBA" id="ARBA00035647"/>
    </source>
</evidence>
<reference evidence="7 8" key="1">
    <citation type="journal article" date="2014" name="PLoS Genet.">
        <title>Analysis of the Phlebiopsis gigantea genome, transcriptome and secretome provides insight into its pioneer colonization strategies of wood.</title>
        <authorList>
            <person name="Hori C."/>
            <person name="Ishida T."/>
            <person name="Igarashi K."/>
            <person name="Samejima M."/>
            <person name="Suzuki H."/>
            <person name="Master E."/>
            <person name="Ferreira P."/>
            <person name="Ruiz-Duenas F.J."/>
            <person name="Held B."/>
            <person name="Canessa P."/>
            <person name="Larrondo L.F."/>
            <person name="Schmoll M."/>
            <person name="Druzhinina I.S."/>
            <person name="Kubicek C.P."/>
            <person name="Gaskell J.A."/>
            <person name="Kersten P."/>
            <person name="St John F."/>
            <person name="Glasner J."/>
            <person name="Sabat G."/>
            <person name="Splinter BonDurant S."/>
            <person name="Syed K."/>
            <person name="Yadav J."/>
            <person name="Mgbeahuruike A.C."/>
            <person name="Kovalchuk A."/>
            <person name="Asiegbu F.O."/>
            <person name="Lackner G."/>
            <person name="Hoffmeister D."/>
            <person name="Rencoret J."/>
            <person name="Gutierrez A."/>
            <person name="Sun H."/>
            <person name="Lindquist E."/>
            <person name="Barry K."/>
            <person name="Riley R."/>
            <person name="Grigoriev I.V."/>
            <person name="Henrissat B."/>
            <person name="Kues U."/>
            <person name="Berka R.M."/>
            <person name="Martinez A.T."/>
            <person name="Covert S.F."/>
            <person name="Blanchette R.A."/>
            <person name="Cullen D."/>
        </authorList>
    </citation>
    <scope>NUCLEOTIDE SEQUENCE [LARGE SCALE GENOMIC DNA]</scope>
    <source>
        <strain evidence="7 8">11061_1 CR5-6</strain>
    </source>
</reference>
<keyword evidence="8" id="KW-1185">Reference proteome</keyword>
<name>A0A0C3PWA6_PHLG1</name>
<dbReference type="GO" id="GO:0005739">
    <property type="term" value="C:mitochondrion"/>
    <property type="evidence" value="ECO:0007669"/>
    <property type="project" value="UniProtKB-SubCell"/>
</dbReference>
<feature type="region of interest" description="Disordered" evidence="5">
    <location>
        <begin position="141"/>
        <end position="162"/>
    </location>
</feature>
<comment type="subcellular location">
    <subcellularLocation>
        <location evidence="1">Mitochondrion</location>
    </subcellularLocation>
</comment>
<feature type="compositionally biased region" description="Polar residues" evidence="5">
    <location>
        <begin position="40"/>
        <end position="52"/>
    </location>
</feature>
<dbReference type="SMART" id="SM01155">
    <property type="entry name" value="DUF1713"/>
    <property type="match status" value="1"/>
</dbReference>
<evidence type="ECO:0000313" key="8">
    <source>
        <dbReference type="Proteomes" id="UP000053257"/>
    </source>
</evidence>
<dbReference type="HOGENOM" id="CLU_069668_0_0_1"/>
<feature type="region of interest" description="Disordered" evidence="5">
    <location>
        <begin position="213"/>
        <end position="243"/>
    </location>
</feature>
<dbReference type="OrthoDB" id="3268560at2759"/>
<evidence type="ECO:0000313" key="7">
    <source>
        <dbReference type="EMBL" id="KIP12258.1"/>
    </source>
</evidence>
<evidence type="ECO:0000256" key="5">
    <source>
        <dbReference type="SAM" id="MobiDB-lite"/>
    </source>
</evidence>
<dbReference type="InterPro" id="IPR013177">
    <property type="entry name" value="Ribosomal_mS38_C"/>
</dbReference>
<dbReference type="AlphaFoldDB" id="A0A0C3PWA6"/>
<evidence type="ECO:0000256" key="4">
    <source>
        <dbReference type="ARBA" id="ARBA00035682"/>
    </source>
</evidence>